<keyword evidence="6" id="KW-0411">Iron-sulfur</keyword>
<evidence type="ECO:0000313" key="8">
    <source>
        <dbReference type="EMBL" id="TAJ43904.1"/>
    </source>
</evidence>
<dbReference type="GO" id="GO:0046872">
    <property type="term" value="F:metal ion binding"/>
    <property type="evidence" value="ECO:0007669"/>
    <property type="project" value="UniProtKB-KW"/>
</dbReference>
<dbReference type="Pfam" id="PF04055">
    <property type="entry name" value="Radical_SAM"/>
    <property type="match status" value="1"/>
</dbReference>
<dbReference type="RefSeq" id="WP_130646962.1">
    <property type="nucleotide sequence ID" value="NZ_PGCL01000003.1"/>
</dbReference>
<feature type="domain" description="Radical SAM core" evidence="7">
    <location>
        <begin position="13"/>
        <end position="245"/>
    </location>
</feature>
<keyword evidence="3" id="KW-0949">S-adenosyl-L-methionine</keyword>
<dbReference type="OrthoDB" id="17974at2157"/>
<dbReference type="InterPro" id="IPR007197">
    <property type="entry name" value="rSAM"/>
</dbReference>
<dbReference type="InterPro" id="IPR013785">
    <property type="entry name" value="Aldolase_TIM"/>
</dbReference>
<keyword evidence="9" id="KW-1185">Reference proteome</keyword>
<dbReference type="PROSITE" id="PS51918">
    <property type="entry name" value="RADICAL_SAM"/>
    <property type="match status" value="1"/>
</dbReference>
<proteinExistence type="predicted"/>
<accession>A0A483CT98</accession>
<dbReference type="SFLD" id="SFLDS00029">
    <property type="entry name" value="Radical_SAM"/>
    <property type="match status" value="1"/>
</dbReference>
<evidence type="ECO:0000259" key="7">
    <source>
        <dbReference type="PROSITE" id="PS51918"/>
    </source>
</evidence>
<dbReference type="PANTHER" id="PTHR43787:SF11">
    <property type="entry name" value="UPF0026 PROTEIN SLR1464"/>
    <property type="match status" value="1"/>
</dbReference>
<dbReference type="InterPro" id="IPR036390">
    <property type="entry name" value="WH_DNA-bd_sf"/>
</dbReference>
<dbReference type="Gene3D" id="3.20.20.70">
    <property type="entry name" value="Aldolase class I"/>
    <property type="match status" value="1"/>
</dbReference>
<dbReference type="AlphaFoldDB" id="A0A483CT98"/>
<dbReference type="GO" id="GO:0003824">
    <property type="term" value="F:catalytic activity"/>
    <property type="evidence" value="ECO:0007669"/>
    <property type="project" value="InterPro"/>
</dbReference>
<evidence type="ECO:0000256" key="2">
    <source>
        <dbReference type="ARBA" id="ARBA00022485"/>
    </source>
</evidence>
<keyword evidence="5" id="KW-0408">Iron</keyword>
<dbReference type="InterPro" id="IPR058240">
    <property type="entry name" value="rSAM_sf"/>
</dbReference>
<comment type="cofactor">
    <cofactor evidence="1">
        <name>[4Fe-4S] cluster</name>
        <dbReference type="ChEBI" id="CHEBI:49883"/>
    </cofactor>
</comment>
<evidence type="ECO:0000256" key="3">
    <source>
        <dbReference type="ARBA" id="ARBA00022691"/>
    </source>
</evidence>
<dbReference type="Gene3D" id="1.10.10.10">
    <property type="entry name" value="Winged helix-like DNA-binding domain superfamily/Winged helix DNA-binding domain"/>
    <property type="match status" value="1"/>
</dbReference>
<evidence type="ECO:0000313" key="9">
    <source>
        <dbReference type="Proteomes" id="UP000292580"/>
    </source>
</evidence>
<protein>
    <submittedName>
        <fullName evidence="8">Radical SAM protein</fullName>
    </submittedName>
</protein>
<keyword evidence="4" id="KW-0479">Metal-binding</keyword>
<dbReference type="PANTHER" id="PTHR43787">
    <property type="entry name" value="FEMO COFACTOR BIOSYNTHESIS PROTEIN NIFB-RELATED"/>
    <property type="match status" value="1"/>
</dbReference>
<dbReference type="EMBL" id="PGCL01000003">
    <property type="protein sequence ID" value="TAJ43904.1"/>
    <property type="molecule type" value="Genomic_DNA"/>
</dbReference>
<organism evidence="8 9">
    <name type="scientific">Methanofollis fontis</name>
    <dbReference type="NCBI Taxonomy" id="2052832"/>
    <lineage>
        <taxon>Archaea</taxon>
        <taxon>Methanobacteriati</taxon>
        <taxon>Methanobacteriota</taxon>
        <taxon>Stenosarchaea group</taxon>
        <taxon>Methanomicrobia</taxon>
        <taxon>Methanomicrobiales</taxon>
        <taxon>Methanomicrobiaceae</taxon>
        <taxon>Methanofollis</taxon>
    </lineage>
</organism>
<reference evidence="8 9" key="1">
    <citation type="submission" date="2017-11" db="EMBL/GenBank/DDBJ databases">
        <title>Isolation and Characterization of Methanofollis Species from Methane Seep Offshore SW Taiwan.</title>
        <authorList>
            <person name="Teng N.-H."/>
            <person name="Lai M.-C."/>
            <person name="Chen S.-C."/>
        </authorList>
    </citation>
    <scope>NUCLEOTIDE SEQUENCE [LARGE SCALE GENOMIC DNA]</scope>
    <source>
        <strain evidence="8 9">FWC-SCC2</strain>
    </source>
</reference>
<evidence type="ECO:0000256" key="5">
    <source>
        <dbReference type="ARBA" id="ARBA00023004"/>
    </source>
</evidence>
<evidence type="ECO:0000256" key="4">
    <source>
        <dbReference type="ARBA" id="ARBA00022723"/>
    </source>
</evidence>
<sequence length="313" mass="34452">MTYQYLFGPVPSRRLGASLGIDLVPLKTCSYNCIYCECGRTTDLTLERREYVPTAGVIDELRRFLGGAPALDFITCAGSGEPTLHSGIGEIIRFLKHEFPAYRVAVLTNGSLLSDPAVREEIMPADLVIPTLNAVSEEAFRRICRPYPDLTAAGVNAGIRQFAADYSGALWLEVFIVPGINDSDEEIDRIDAEIRAIAPDKVQLNTLDRPGAVPWVTPADDDALDRIAGRITGAPVEIVGRLPSRATMAAFHDEVVGFIMTLVRRRPATVMDISRATGLHTNEVNKYIQYLLEEGEITVKKEERGSFFLPRKG</sequence>
<dbReference type="SFLD" id="SFLDG01083">
    <property type="entry name" value="Uncharacterised_Radical_SAM_Su"/>
    <property type="match status" value="1"/>
</dbReference>
<dbReference type="GO" id="GO:0051539">
    <property type="term" value="F:4 iron, 4 sulfur cluster binding"/>
    <property type="evidence" value="ECO:0007669"/>
    <property type="project" value="UniProtKB-KW"/>
</dbReference>
<gene>
    <name evidence="8" type="ORF">CUJ86_07535</name>
</gene>
<keyword evidence="2" id="KW-0004">4Fe-4S</keyword>
<name>A0A483CT98_9EURY</name>
<evidence type="ECO:0000256" key="6">
    <source>
        <dbReference type="ARBA" id="ARBA00023014"/>
    </source>
</evidence>
<dbReference type="InterPro" id="IPR036388">
    <property type="entry name" value="WH-like_DNA-bd_sf"/>
</dbReference>
<dbReference type="Proteomes" id="UP000292580">
    <property type="component" value="Unassembled WGS sequence"/>
</dbReference>
<evidence type="ECO:0000256" key="1">
    <source>
        <dbReference type="ARBA" id="ARBA00001966"/>
    </source>
</evidence>
<dbReference type="SUPFAM" id="SSF102114">
    <property type="entry name" value="Radical SAM enzymes"/>
    <property type="match status" value="1"/>
</dbReference>
<dbReference type="InterPro" id="IPR040084">
    <property type="entry name" value="GTPase_Obg"/>
</dbReference>
<dbReference type="CDD" id="cd01335">
    <property type="entry name" value="Radical_SAM"/>
    <property type="match status" value="1"/>
</dbReference>
<comment type="caution">
    <text evidence="8">The sequence shown here is derived from an EMBL/GenBank/DDBJ whole genome shotgun (WGS) entry which is preliminary data.</text>
</comment>
<dbReference type="SUPFAM" id="SSF46785">
    <property type="entry name" value="Winged helix' DNA-binding domain"/>
    <property type="match status" value="1"/>
</dbReference>